<evidence type="ECO:0000313" key="2">
    <source>
        <dbReference type="EMBL" id="CCD20293.1"/>
    </source>
</evidence>
<reference evidence="2 3" key="1">
    <citation type="journal article" date="2012" name="Proc. Natl. Acad. Sci. U.S.A.">
        <title>Antigenic diversity is generated by distinct evolutionary mechanisms in African trypanosome species.</title>
        <authorList>
            <person name="Jackson A.P."/>
            <person name="Berry A."/>
            <person name="Aslett M."/>
            <person name="Allison H.C."/>
            <person name="Burton P."/>
            <person name="Vavrova-Anderson J."/>
            <person name="Brown R."/>
            <person name="Browne H."/>
            <person name="Corton N."/>
            <person name="Hauser H."/>
            <person name="Gamble J."/>
            <person name="Gilderthorp R."/>
            <person name="Marcello L."/>
            <person name="McQuillan J."/>
            <person name="Otto T.D."/>
            <person name="Quail M.A."/>
            <person name="Sanders M.J."/>
            <person name="van Tonder A."/>
            <person name="Ginger M.L."/>
            <person name="Field M.C."/>
            <person name="Barry J.D."/>
            <person name="Hertz-Fowler C."/>
            <person name="Berriman M."/>
        </authorList>
    </citation>
    <scope>NUCLEOTIDE SEQUENCE</scope>
    <source>
        <strain evidence="2 3">Y486</strain>
    </source>
</reference>
<protein>
    <submittedName>
        <fullName evidence="2">Uncharacterized protein</fullName>
    </submittedName>
</protein>
<feature type="compositionally biased region" description="Polar residues" evidence="1">
    <location>
        <begin position="334"/>
        <end position="353"/>
    </location>
</feature>
<accession>F9WRV8</accession>
<evidence type="ECO:0000256" key="1">
    <source>
        <dbReference type="SAM" id="MobiDB-lite"/>
    </source>
</evidence>
<feature type="region of interest" description="Disordered" evidence="1">
    <location>
        <begin position="327"/>
        <end position="375"/>
    </location>
</feature>
<dbReference type="EMBL" id="CAEX01005223">
    <property type="protein sequence ID" value="CCD20293.1"/>
    <property type="molecule type" value="Genomic_DNA"/>
</dbReference>
<evidence type="ECO:0000313" key="3">
    <source>
        <dbReference type="Proteomes" id="UP000009027"/>
    </source>
</evidence>
<dbReference type="VEuPathDB" id="TriTrypDB:TvY486_0030690"/>
<gene>
    <name evidence="2" type="ORF">TvY486_0030690</name>
</gene>
<feature type="compositionally biased region" description="Basic residues" evidence="1">
    <location>
        <begin position="149"/>
        <end position="183"/>
    </location>
</feature>
<dbReference type="AlphaFoldDB" id="F9WRV8"/>
<dbReference type="OMA" id="TIVWHAT"/>
<organism evidence="2 3">
    <name type="scientific">Trypanosoma vivax (strain Y486)</name>
    <dbReference type="NCBI Taxonomy" id="1055687"/>
    <lineage>
        <taxon>Eukaryota</taxon>
        <taxon>Discoba</taxon>
        <taxon>Euglenozoa</taxon>
        <taxon>Kinetoplastea</taxon>
        <taxon>Metakinetoplastina</taxon>
        <taxon>Trypanosomatida</taxon>
        <taxon>Trypanosomatidae</taxon>
        <taxon>Trypanosoma</taxon>
        <taxon>Duttonella</taxon>
    </lineage>
</organism>
<proteinExistence type="predicted"/>
<dbReference type="Proteomes" id="UP000009027">
    <property type="component" value="Unassembled WGS sequence"/>
</dbReference>
<feature type="region of interest" description="Disordered" evidence="1">
    <location>
        <begin position="266"/>
        <end position="291"/>
    </location>
</feature>
<keyword evidence="3" id="KW-1185">Reference proteome</keyword>
<name>F9WRV8_TRYVY</name>
<feature type="region of interest" description="Disordered" evidence="1">
    <location>
        <begin position="138"/>
        <end position="184"/>
    </location>
</feature>
<sequence length="517" mass="54099">MKPSSKFRVVLRSPGGAASVTSAAETLPSSASAACGPSGVAVDAASCSPPTTVTSCPKQYGGAIVRLSELRNSNAILPGVMSLQCRTAAIGGNAEASKRVPNISWSALGVSGAKEPSACSRAVPAAHAGCATFTDAVSHETTGSGKGGRVAKKRSRKAAAKRSKSTGKRGRRAKRGGQSRLGKKFSLPVQTDGSLYAYRWSTVNGRRQLHYNGQTFCGRQAHMLWSKIKAHTPTLECHKKAVKSSSVHSGTLAVENGMLIVRKSTAGRSKQTPVEQPPISTPPRVLRRSDEARATKWSRMLLDDDDDDGVGNTPGPPVEVLVLTSDCGEEMGSGPQSESLTSWPSLRSKNTGSLEEVDDLSTTSASGGPEECKGGHHNCAPSDELATEQRCCAPASLAEVSGKSRSANVKISIKNFLHFSDDATVDGPLEEANGCGAPAYHSMSIEPKSKVMTLVGCRGRSVVQPNVCRPCALPTASLSTAYEQRYEEVDVIPDTLGTGAEGFFVVAEEAGAIRFAG</sequence>